<dbReference type="Proteomes" id="UP000299102">
    <property type="component" value="Unassembled WGS sequence"/>
</dbReference>
<reference evidence="2 3" key="1">
    <citation type="journal article" date="2019" name="Commun. Biol.">
        <title>The bagworm genome reveals a unique fibroin gene that provides high tensile strength.</title>
        <authorList>
            <person name="Kono N."/>
            <person name="Nakamura H."/>
            <person name="Ohtoshi R."/>
            <person name="Tomita M."/>
            <person name="Numata K."/>
            <person name="Arakawa K."/>
        </authorList>
    </citation>
    <scope>NUCLEOTIDE SEQUENCE [LARGE SCALE GENOMIC DNA]</scope>
</reference>
<feature type="compositionally biased region" description="Basic and acidic residues" evidence="1">
    <location>
        <begin position="69"/>
        <end position="95"/>
    </location>
</feature>
<keyword evidence="3" id="KW-1185">Reference proteome</keyword>
<evidence type="ECO:0000256" key="1">
    <source>
        <dbReference type="SAM" id="MobiDB-lite"/>
    </source>
</evidence>
<evidence type="ECO:0000313" key="3">
    <source>
        <dbReference type="Proteomes" id="UP000299102"/>
    </source>
</evidence>
<name>A0A4C1SVJ3_EUMVA</name>
<accession>A0A4C1SVJ3</accession>
<proteinExistence type="predicted"/>
<evidence type="ECO:0000313" key="2">
    <source>
        <dbReference type="EMBL" id="GBP06192.1"/>
    </source>
</evidence>
<organism evidence="2 3">
    <name type="scientific">Eumeta variegata</name>
    <name type="common">Bagworm moth</name>
    <name type="synonym">Eumeta japonica</name>
    <dbReference type="NCBI Taxonomy" id="151549"/>
    <lineage>
        <taxon>Eukaryota</taxon>
        <taxon>Metazoa</taxon>
        <taxon>Ecdysozoa</taxon>
        <taxon>Arthropoda</taxon>
        <taxon>Hexapoda</taxon>
        <taxon>Insecta</taxon>
        <taxon>Pterygota</taxon>
        <taxon>Neoptera</taxon>
        <taxon>Endopterygota</taxon>
        <taxon>Lepidoptera</taxon>
        <taxon>Glossata</taxon>
        <taxon>Ditrysia</taxon>
        <taxon>Tineoidea</taxon>
        <taxon>Psychidae</taxon>
        <taxon>Oiketicinae</taxon>
        <taxon>Eumeta</taxon>
    </lineage>
</organism>
<dbReference type="EMBL" id="BGZK01000021">
    <property type="protein sequence ID" value="GBP06192.1"/>
    <property type="molecule type" value="Genomic_DNA"/>
</dbReference>
<gene>
    <name evidence="2" type="ORF">EVAR_3554_1</name>
</gene>
<feature type="region of interest" description="Disordered" evidence="1">
    <location>
        <begin position="1"/>
        <end position="21"/>
    </location>
</feature>
<protein>
    <submittedName>
        <fullName evidence="2">Uncharacterized protein</fullName>
    </submittedName>
</protein>
<comment type="caution">
    <text evidence="2">The sequence shown here is derived from an EMBL/GenBank/DDBJ whole genome shotgun (WGS) entry which is preliminary data.</text>
</comment>
<feature type="region of interest" description="Disordered" evidence="1">
    <location>
        <begin position="68"/>
        <end position="105"/>
    </location>
</feature>
<dbReference type="AlphaFoldDB" id="A0A4C1SVJ3"/>
<sequence>MRPELLRRTSAKKLTCSPATTSAVRAHITTPIVKRRVAKSLSALLPNQNLTGSILTTCDLSDELVSQIEPHDQCPEERVKPSVPVDRPRPSKGNEKFVGAHTHQQ</sequence>